<sequence length="436" mass="49520">MTRRQWRFHATRFALGTAVVLLVGGFSGYWWPAIGIALAAYTAWLLYNTWRLHRWLRDGDSEPPESLGVWSDLFEQISRLQRRYREQQARNQAIIKEFQSMTDAFPDATLVLDEQDGITWFNSAAERMLGLRFPEDSGQPLTNLLRDPEFANWMAVDGKVESRFEMASPLDPNVHLSVHSVRHREDQRLLILRDVTDLHNLEQVRRDFVANVSHELRTPLTVLLGYLESLGDQFDDELGPAVSRMQEQARQMQALLNDLLELSRLQSDNLGGEQTSVDVCAILMQLKEQALEISQGNHDIDVDCQGGLYLTGSEADLESAFRNLINNAIHYTPEGGRITVRWKENADGQLAFNVSDTGIGIPRRDIPRLTERFYRVGSDRSRHTGGTGLGLSIVKHVLNAHDARLVIESVLGEGSTFTCLFPAKRRSLRQERKEQA</sequence>
<dbReference type="GO" id="GO:0016036">
    <property type="term" value="P:cellular response to phosphate starvation"/>
    <property type="evidence" value="ECO:0007669"/>
    <property type="project" value="TreeGrafter"/>
</dbReference>
<dbReference type="PROSITE" id="PS50112">
    <property type="entry name" value="PAS"/>
    <property type="match status" value="1"/>
</dbReference>
<feature type="domain" description="PAS" evidence="19">
    <location>
        <begin position="94"/>
        <end position="149"/>
    </location>
</feature>
<dbReference type="SUPFAM" id="SSF47384">
    <property type="entry name" value="Homodimeric domain of signal transducing histidine kinase"/>
    <property type="match status" value="1"/>
</dbReference>
<dbReference type="NCBIfam" id="TIGR02966">
    <property type="entry name" value="phoR_proteo"/>
    <property type="match status" value="1"/>
</dbReference>
<keyword evidence="10" id="KW-0812">Transmembrane</keyword>
<evidence type="ECO:0000256" key="14">
    <source>
        <dbReference type="ARBA" id="ARBA00022989"/>
    </source>
</evidence>
<dbReference type="Pfam" id="PF00512">
    <property type="entry name" value="HisKA"/>
    <property type="match status" value="1"/>
</dbReference>
<dbReference type="RefSeq" id="WP_150865065.1">
    <property type="nucleotide sequence ID" value="NZ_VYXP01000010.1"/>
</dbReference>
<evidence type="ECO:0000256" key="6">
    <source>
        <dbReference type="ARBA" id="ARBA00022475"/>
    </source>
</evidence>
<reference evidence="20 21" key="1">
    <citation type="submission" date="2019-09" db="EMBL/GenBank/DDBJ databases">
        <title>Wenzhouxiangella sp. Genome sequencing and assembly.</title>
        <authorList>
            <person name="Zhang R."/>
        </authorList>
    </citation>
    <scope>NUCLEOTIDE SEQUENCE [LARGE SCALE GENOMIC DNA]</scope>
    <source>
        <strain evidence="20 21">W260</strain>
    </source>
</reference>
<dbReference type="SMART" id="SM00388">
    <property type="entry name" value="HisKA"/>
    <property type="match status" value="1"/>
</dbReference>
<dbReference type="InterPro" id="IPR050351">
    <property type="entry name" value="BphY/WalK/GraS-like"/>
</dbReference>
<evidence type="ECO:0000259" key="19">
    <source>
        <dbReference type="PROSITE" id="PS50112"/>
    </source>
</evidence>
<dbReference type="Pfam" id="PF02518">
    <property type="entry name" value="HATPase_c"/>
    <property type="match status" value="1"/>
</dbReference>
<evidence type="ECO:0000256" key="3">
    <source>
        <dbReference type="ARBA" id="ARBA00012438"/>
    </source>
</evidence>
<evidence type="ECO:0000256" key="7">
    <source>
        <dbReference type="ARBA" id="ARBA00022553"/>
    </source>
</evidence>
<dbReference type="InterPro" id="IPR000014">
    <property type="entry name" value="PAS"/>
</dbReference>
<keyword evidence="9" id="KW-0808">Transferase</keyword>
<evidence type="ECO:0000256" key="4">
    <source>
        <dbReference type="ARBA" id="ARBA00019665"/>
    </source>
</evidence>
<dbReference type="SUPFAM" id="SSF55785">
    <property type="entry name" value="PYP-like sensor domain (PAS domain)"/>
    <property type="match status" value="1"/>
</dbReference>
<evidence type="ECO:0000256" key="1">
    <source>
        <dbReference type="ARBA" id="ARBA00000085"/>
    </source>
</evidence>
<keyword evidence="11" id="KW-0547">Nucleotide-binding</keyword>
<dbReference type="PANTHER" id="PTHR45453:SF1">
    <property type="entry name" value="PHOSPHATE REGULON SENSOR PROTEIN PHOR"/>
    <property type="match status" value="1"/>
</dbReference>
<evidence type="ECO:0000256" key="16">
    <source>
        <dbReference type="ARBA" id="ARBA00023136"/>
    </source>
</evidence>
<dbReference type="InterPro" id="IPR013767">
    <property type="entry name" value="PAS_fold"/>
</dbReference>
<dbReference type="InterPro" id="IPR036097">
    <property type="entry name" value="HisK_dim/P_sf"/>
</dbReference>
<dbReference type="InterPro" id="IPR035965">
    <property type="entry name" value="PAS-like_dom_sf"/>
</dbReference>
<keyword evidence="21" id="KW-1185">Reference proteome</keyword>
<dbReference type="FunFam" id="3.30.565.10:FF:000006">
    <property type="entry name" value="Sensor histidine kinase WalK"/>
    <property type="match status" value="1"/>
</dbReference>
<evidence type="ECO:0000256" key="17">
    <source>
        <dbReference type="ARBA" id="ARBA00025207"/>
    </source>
</evidence>
<dbReference type="Pfam" id="PF00989">
    <property type="entry name" value="PAS"/>
    <property type="match status" value="1"/>
</dbReference>
<keyword evidence="13" id="KW-0067">ATP-binding</keyword>
<evidence type="ECO:0000256" key="9">
    <source>
        <dbReference type="ARBA" id="ARBA00022679"/>
    </source>
</evidence>
<dbReference type="InterPro" id="IPR036890">
    <property type="entry name" value="HATPase_C_sf"/>
</dbReference>
<dbReference type="GO" id="GO:0004721">
    <property type="term" value="F:phosphoprotein phosphatase activity"/>
    <property type="evidence" value="ECO:0007669"/>
    <property type="project" value="InterPro"/>
</dbReference>
<dbReference type="FunFam" id="1.10.287.130:FF:000008">
    <property type="entry name" value="Two-component sensor histidine kinase"/>
    <property type="match status" value="1"/>
</dbReference>
<organism evidence="20 21">
    <name type="scientific">Marinihelvus fidelis</name>
    <dbReference type="NCBI Taxonomy" id="2613842"/>
    <lineage>
        <taxon>Bacteria</taxon>
        <taxon>Pseudomonadati</taxon>
        <taxon>Pseudomonadota</taxon>
        <taxon>Gammaproteobacteria</taxon>
        <taxon>Chromatiales</taxon>
        <taxon>Wenzhouxiangellaceae</taxon>
        <taxon>Marinihelvus</taxon>
    </lineage>
</organism>
<dbReference type="GO" id="GO:0000155">
    <property type="term" value="F:phosphorelay sensor kinase activity"/>
    <property type="evidence" value="ECO:0007669"/>
    <property type="project" value="InterPro"/>
</dbReference>
<dbReference type="EC" id="2.7.13.3" evidence="3"/>
<keyword evidence="16" id="KW-0472">Membrane</keyword>
<evidence type="ECO:0000259" key="18">
    <source>
        <dbReference type="PROSITE" id="PS50109"/>
    </source>
</evidence>
<evidence type="ECO:0000256" key="13">
    <source>
        <dbReference type="ARBA" id="ARBA00022840"/>
    </source>
</evidence>
<evidence type="ECO:0000256" key="15">
    <source>
        <dbReference type="ARBA" id="ARBA00023012"/>
    </source>
</evidence>
<comment type="caution">
    <text evidence="20">The sequence shown here is derived from an EMBL/GenBank/DDBJ whole genome shotgun (WGS) entry which is preliminary data.</text>
</comment>
<dbReference type="GO" id="GO:0006817">
    <property type="term" value="P:phosphate ion transport"/>
    <property type="evidence" value="ECO:0007669"/>
    <property type="project" value="UniProtKB-KW"/>
</dbReference>
<name>A0A5N0T5W5_9GAMM</name>
<keyword evidence="8" id="KW-0592">Phosphate transport</keyword>
<comment type="subcellular location">
    <subcellularLocation>
        <location evidence="2">Cell membrane</location>
    </subcellularLocation>
</comment>
<dbReference type="InterPro" id="IPR014310">
    <property type="entry name" value="Sig_transdc_His_kinase_PhoR"/>
</dbReference>
<dbReference type="SMART" id="SM00387">
    <property type="entry name" value="HATPase_c"/>
    <property type="match status" value="1"/>
</dbReference>
<dbReference type="InterPro" id="IPR005467">
    <property type="entry name" value="His_kinase_dom"/>
</dbReference>
<dbReference type="CDD" id="cd00082">
    <property type="entry name" value="HisKA"/>
    <property type="match status" value="1"/>
</dbReference>
<evidence type="ECO:0000256" key="2">
    <source>
        <dbReference type="ARBA" id="ARBA00004236"/>
    </source>
</evidence>
<accession>A0A5N0T5W5</accession>
<evidence type="ECO:0000256" key="11">
    <source>
        <dbReference type="ARBA" id="ARBA00022741"/>
    </source>
</evidence>
<evidence type="ECO:0000313" key="21">
    <source>
        <dbReference type="Proteomes" id="UP000325372"/>
    </source>
</evidence>
<dbReference type="Proteomes" id="UP000325372">
    <property type="component" value="Unassembled WGS sequence"/>
</dbReference>
<dbReference type="GO" id="GO:0005524">
    <property type="term" value="F:ATP binding"/>
    <property type="evidence" value="ECO:0007669"/>
    <property type="project" value="UniProtKB-KW"/>
</dbReference>
<dbReference type="InterPro" id="IPR003594">
    <property type="entry name" value="HATPase_dom"/>
</dbReference>
<feature type="domain" description="Histidine kinase" evidence="18">
    <location>
        <begin position="211"/>
        <end position="425"/>
    </location>
</feature>
<dbReference type="SUPFAM" id="SSF55874">
    <property type="entry name" value="ATPase domain of HSP90 chaperone/DNA topoisomerase II/histidine kinase"/>
    <property type="match status" value="1"/>
</dbReference>
<evidence type="ECO:0000256" key="5">
    <source>
        <dbReference type="ARBA" id="ARBA00022448"/>
    </source>
</evidence>
<evidence type="ECO:0000256" key="10">
    <source>
        <dbReference type="ARBA" id="ARBA00022692"/>
    </source>
</evidence>
<dbReference type="Gene3D" id="3.30.450.20">
    <property type="entry name" value="PAS domain"/>
    <property type="match status" value="1"/>
</dbReference>
<dbReference type="PRINTS" id="PR00344">
    <property type="entry name" value="BCTRLSENSOR"/>
</dbReference>
<comment type="catalytic activity">
    <reaction evidence="1">
        <text>ATP + protein L-histidine = ADP + protein N-phospho-L-histidine.</text>
        <dbReference type="EC" id="2.7.13.3"/>
    </reaction>
</comment>
<evidence type="ECO:0000256" key="12">
    <source>
        <dbReference type="ARBA" id="ARBA00022777"/>
    </source>
</evidence>
<dbReference type="PANTHER" id="PTHR45453">
    <property type="entry name" value="PHOSPHATE REGULON SENSOR PROTEIN PHOR"/>
    <property type="match status" value="1"/>
</dbReference>
<dbReference type="Gene3D" id="3.30.565.10">
    <property type="entry name" value="Histidine kinase-like ATPase, C-terminal domain"/>
    <property type="match status" value="1"/>
</dbReference>
<dbReference type="Pfam" id="PF11808">
    <property type="entry name" value="PhoR"/>
    <property type="match status" value="1"/>
</dbReference>
<dbReference type="PROSITE" id="PS50109">
    <property type="entry name" value="HIS_KIN"/>
    <property type="match status" value="1"/>
</dbReference>
<evidence type="ECO:0000313" key="20">
    <source>
        <dbReference type="EMBL" id="KAA9129844.1"/>
    </source>
</evidence>
<keyword evidence="6" id="KW-1003">Cell membrane</keyword>
<dbReference type="InterPro" id="IPR021766">
    <property type="entry name" value="PhoR_N"/>
</dbReference>
<comment type="function">
    <text evidence="17">Member of the two-component regulatory system PhoR/PhoB involved in the phosphate regulon genes expression. PhoR may function as a membrane-associated protein kinase that phosphorylates PhoB in response to environmental signals.</text>
</comment>
<keyword evidence="15" id="KW-0902">Two-component regulatory system</keyword>
<dbReference type="EMBL" id="VYXP01000010">
    <property type="protein sequence ID" value="KAA9129844.1"/>
    <property type="molecule type" value="Genomic_DNA"/>
</dbReference>
<proteinExistence type="predicted"/>
<gene>
    <name evidence="20" type="primary">phoR</name>
    <name evidence="20" type="ORF">F3N42_13755</name>
</gene>
<keyword evidence="7" id="KW-0597">Phosphoprotein</keyword>
<dbReference type="AlphaFoldDB" id="A0A5N0T5W5"/>
<keyword evidence="12 20" id="KW-0418">Kinase</keyword>
<evidence type="ECO:0000256" key="8">
    <source>
        <dbReference type="ARBA" id="ARBA00022592"/>
    </source>
</evidence>
<protein>
    <recommendedName>
        <fullName evidence="4">Phosphate regulon sensor protein PhoR</fullName>
        <ecNumber evidence="3">2.7.13.3</ecNumber>
    </recommendedName>
</protein>
<keyword evidence="5" id="KW-0813">Transport</keyword>
<dbReference type="GO" id="GO:0005886">
    <property type="term" value="C:plasma membrane"/>
    <property type="evidence" value="ECO:0007669"/>
    <property type="project" value="UniProtKB-SubCell"/>
</dbReference>
<dbReference type="SMART" id="SM00091">
    <property type="entry name" value="PAS"/>
    <property type="match status" value="1"/>
</dbReference>
<dbReference type="CDD" id="cd00130">
    <property type="entry name" value="PAS"/>
    <property type="match status" value="1"/>
</dbReference>
<dbReference type="InterPro" id="IPR004358">
    <property type="entry name" value="Sig_transdc_His_kin-like_C"/>
</dbReference>
<dbReference type="Gene3D" id="1.10.287.130">
    <property type="match status" value="1"/>
</dbReference>
<keyword evidence="14" id="KW-1133">Transmembrane helix</keyword>
<dbReference type="InterPro" id="IPR003661">
    <property type="entry name" value="HisK_dim/P_dom"/>
</dbReference>